<dbReference type="Gene3D" id="3.40.720.10">
    <property type="entry name" value="Alkaline Phosphatase, subunit A"/>
    <property type="match status" value="1"/>
</dbReference>
<dbReference type="PANTHER" id="PTHR42693">
    <property type="entry name" value="ARYLSULFATASE FAMILY MEMBER"/>
    <property type="match status" value="1"/>
</dbReference>
<evidence type="ECO:0000313" key="7">
    <source>
        <dbReference type="EMBL" id="QEG00720.1"/>
    </source>
</evidence>
<feature type="signal peptide" evidence="5">
    <location>
        <begin position="1"/>
        <end position="20"/>
    </location>
</feature>
<feature type="domain" description="Sulfatase N-terminal" evidence="6">
    <location>
        <begin position="41"/>
        <end position="354"/>
    </location>
</feature>
<dbReference type="RefSeq" id="WP_147869911.1">
    <property type="nucleotide sequence ID" value="NZ_CP036264.1"/>
</dbReference>
<dbReference type="GO" id="GO:0004065">
    <property type="term" value="F:arylsulfatase activity"/>
    <property type="evidence" value="ECO:0007669"/>
    <property type="project" value="UniProtKB-EC"/>
</dbReference>
<evidence type="ECO:0000313" key="8">
    <source>
        <dbReference type="Proteomes" id="UP000321353"/>
    </source>
</evidence>
<dbReference type="Gene3D" id="3.30.1120.10">
    <property type="match status" value="1"/>
</dbReference>
<dbReference type="EC" id="3.1.6.1" evidence="7"/>
<accession>A0A5B9MJW1</accession>
<keyword evidence="4" id="KW-0106">Calcium</keyword>
<keyword evidence="5" id="KW-0732">Signal</keyword>
<keyword evidence="3 7" id="KW-0378">Hydrolase</keyword>
<comment type="similarity">
    <text evidence="1">Belongs to the sulfatase family.</text>
</comment>
<dbReference type="AlphaFoldDB" id="A0A5B9MJW1"/>
<keyword evidence="2" id="KW-0479">Metal-binding</keyword>
<dbReference type="PROSITE" id="PS00149">
    <property type="entry name" value="SULFATASE_2"/>
    <property type="match status" value="1"/>
</dbReference>
<proteinExistence type="inferred from homology"/>
<feature type="chain" id="PRO_5022956178" evidence="5">
    <location>
        <begin position="21"/>
        <end position="463"/>
    </location>
</feature>
<evidence type="ECO:0000256" key="1">
    <source>
        <dbReference type="ARBA" id="ARBA00008779"/>
    </source>
</evidence>
<keyword evidence="8" id="KW-1185">Reference proteome</keyword>
<reference evidence="7 8" key="1">
    <citation type="submission" date="2019-02" db="EMBL/GenBank/DDBJ databases">
        <title>Planctomycetal bacteria perform biofilm scaping via a novel small molecule.</title>
        <authorList>
            <person name="Jeske O."/>
            <person name="Boedeker C."/>
            <person name="Wiegand S."/>
            <person name="Breitling P."/>
            <person name="Kallscheuer N."/>
            <person name="Jogler M."/>
            <person name="Rohde M."/>
            <person name="Petersen J."/>
            <person name="Medema M.H."/>
            <person name="Surup F."/>
            <person name="Jogler C."/>
        </authorList>
    </citation>
    <scope>NUCLEOTIDE SEQUENCE [LARGE SCALE GENOMIC DNA]</scope>
    <source>
        <strain evidence="7 8">Mal15</strain>
    </source>
</reference>
<dbReference type="GO" id="GO:0046872">
    <property type="term" value="F:metal ion binding"/>
    <property type="evidence" value="ECO:0007669"/>
    <property type="project" value="UniProtKB-KW"/>
</dbReference>
<evidence type="ECO:0000259" key="6">
    <source>
        <dbReference type="Pfam" id="PF00884"/>
    </source>
</evidence>
<evidence type="ECO:0000256" key="5">
    <source>
        <dbReference type="SAM" id="SignalP"/>
    </source>
</evidence>
<gene>
    <name evidence="7" type="primary">atsA_67</name>
    <name evidence="7" type="ORF">Mal15_47920</name>
</gene>
<dbReference type="PANTHER" id="PTHR42693:SF33">
    <property type="entry name" value="ARYLSULFATASE"/>
    <property type="match status" value="1"/>
</dbReference>
<dbReference type="Proteomes" id="UP000321353">
    <property type="component" value="Chromosome"/>
</dbReference>
<name>A0A5B9MJW1_9BACT</name>
<evidence type="ECO:0000256" key="3">
    <source>
        <dbReference type="ARBA" id="ARBA00022801"/>
    </source>
</evidence>
<dbReference type="InterPro" id="IPR017850">
    <property type="entry name" value="Alkaline_phosphatase_core_sf"/>
</dbReference>
<organism evidence="7 8">
    <name type="scientific">Stieleria maiorica</name>
    <dbReference type="NCBI Taxonomy" id="2795974"/>
    <lineage>
        <taxon>Bacteria</taxon>
        <taxon>Pseudomonadati</taxon>
        <taxon>Planctomycetota</taxon>
        <taxon>Planctomycetia</taxon>
        <taxon>Pirellulales</taxon>
        <taxon>Pirellulaceae</taxon>
        <taxon>Stieleria</taxon>
    </lineage>
</organism>
<dbReference type="InterPro" id="IPR050738">
    <property type="entry name" value="Sulfatase"/>
</dbReference>
<dbReference type="KEGG" id="smam:Mal15_47920"/>
<evidence type="ECO:0000256" key="2">
    <source>
        <dbReference type="ARBA" id="ARBA00022723"/>
    </source>
</evidence>
<dbReference type="InterPro" id="IPR000917">
    <property type="entry name" value="Sulfatase_N"/>
</dbReference>
<protein>
    <submittedName>
        <fullName evidence="7">Arylsulfatase</fullName>
        <ecNumber evidence="7">3.1.6.1</ecNumber>
    </submittedName>
</protein>
<dbReference type="EMBL" id="CP036264">
    <property type="protein sequence ID" value="QEG00720.1"/>
    <property type="molecule type" value="Genomic_DNA"/>
</dbReference>
<dbReference type="InterPro" id="IPR024607">
    <property type="entry name" value="Sulfatase_CS"/>
</dbReference>
<dbReference type="SUPFAM" id="SSF53649">
    <property type="entry name" value="Alkaline phosphatase-like"/>
    <property type="match status" value="1"/>
</dbReference>
<dbReference type="Pfam" id="PF00884">
    <property type="entry name" value="Sulfatase"/>
    <property type="match status" value="1"/>
</dbReference>
<sequence precursor="true">MRAIVYLLLTSALTFSIAPATWSQDVEKTVSENSGESSQRPNVLIIYGDDQGSIDMGCFGVKDLLTPNMDRLASQGLKLTQMYSAAPVCSASRVGLLTGRYPARAGQPGNGDLKTEEITIAETFRRSGYATGHVGKWHLGRTDTINPAGQGFDRWFGHLEGCIDNFSHFFYWSGPNRHDLWDNGTEVHRPGEYFPQLMVDRCKQFIGGQTGDGPNAKPWLLYWAFNAPHYPYQGTPEWLEHYRDLPTPRREYCAFVSTMDQYIGMVLDYLDERGLADNTIVIYQPDHGHSTETRAFGGGGNAGPYRGAKFSLFEGGIRVPSVVRFPGRLPAGESRDQFMTSCDWFPTLAQWCGVELPEAKLDGVSMADVLVNDAAAPREQFYWQMGGGRSPQWAVRRGNWKLIGNPRDTTLPQTKQIRGGQLNEKLFLADLSRDPGEQQNLAGERSDLVIELMKLREEMVSGF</sequence>
<evidence type="ECO:0000256" key="4">
    <source>
        <dbReference type="ARBA" id="ARBA00022837"/>
    </source>
</evidence>